<dbReference type="Ensembl" id="ENSCSET00000006068.1">
    <property type="protein sequence ID" value="ENSCSEP00000006003.1"/>
    <property type="gene ID" value="ENSCSEG00000003870.1"/>
</dbReference>
<feature type="signal peptide" evidence="7">
    <location>
        <begin position="1"/>
        <end position="25"/>
    </location>
</feature>
<accession>A0A3P8US29</accession>
<dbReference type="Pfam" id="PF07857">
    <property type="entry name" value="TMEM144"/>
    <property type="match status" value="1"/>
</dbReference>
<comment type="similarity">
    <text evidence="2">Belongs to the TMEM144 family.</text>
</comment>
<protein>
    <submittedName>
        <fullName evidence="8">Transmembrane protein 144b</fullName>
    </submittedName>
</protein>
<feature type="transmembrane region" description="Helical" evidence="6">
    <location>
        <begin position="173"/>
        <end position="192"/>
    </location>
</feature>
<evidence type="ECO:0000256" key="3">
    <source>
        <dbReference type="ARBA" id="ARBA00022692"/>
    </source>
</evidence>
<comment type="subcellular location">
    <subcellularLocation>
        <location evidence="1">Membrane</location>
        <topology evidence="1">Multi-pass membrane protein</topology>
    </subcellularLocation>
</comment>
<name>A0A3P8US29_CYNSE</name>
<dbReference type="InParanoid" id="A0A3P8US29"/>
<evidence type="ECO:0000256" key="5">
    <source>
        <dbReference type="ARBA" id="ARBA00023136"/>
    </source>
</evidence>
<evidence type="ECO:0000256" key="6">
    <source>
        <dbReference type="SAM" id="Phobius"/>
    </source>
</evidence>
<feature type="transmembrane region" description="Helical" evidence="6">
    <location>
        <begin position="140"/>
        <end position="161"/>
    </location>
</feature>
<feature type="transmembrane region" description="Helical" evidence="6">
    <location>
        <begin position="111"/>
        <end position="133"/>
    </location>
</feature>
<dbReference type="InterPro" id="IPR012435">
    <property type="entry name" value="TMEM144"/>
</dbReference>
<dbReference type="GO" id="GO:0016020">
    <property type="term" value="C:membrane"/>
    <property type="evidence" value="ECO:0007669"/>
    <property type="project" value="UniProtKB-SubCell"/>
</dbReference>
<feature type="transmembrane region" description="Helical" evidence="6">
    <location>
        <begin position="330"/>
        <end position="352"/>
    </location>
</feature>
<keyword evidence="3 6" id="KW-0812">Transmembrane</keyword>
<evidence type="ECO:0000256" key="7">
    <source>
        <dbReference type="SAM" id="SignalP"/>
    </source>
</evidence>
<keyword evidence="9" id="KW-1185">Reference proteome</keyword>
<evidence type="ECO:0000256" key="4">
    <source>
        <dbReference type="ARBA" id="ARBA00022989"/>
    </source>
</evidence>
<evidence type="ECO:0000313" key="9">
    <source>
        <dbReference type="Proteomes" id="UP000265120"/>
    </source>
</evidence>
<dbReference type="Proteomes" id="UP000265120">
    <property type="component" value="Chromosome 15"/>
</dbReference>
<dbReference type="AlphaFoldDB" id="A0A3P8US29"/>
<feature type="chain" id="PRO_5018107912" evidence="7">
    <location>
        <begin position="26"/>
        <end position="423"/>
    </location>
</feature>
<feature type="transmembrane region" description="Helical" evidence="6">
    <location>
        <begin position="86"/>
        <end position="105"/>
    </location>
</feature>
<dbReference type="PANTHER" id="PTHR16119:SF17">
    <property type="entry name" value="TRANSMEMBRANE PROTEIN 144"/>
    <property type="match status" value="1"/>
</dbReference>
<dbReference type="PANTHER" id="PTHR16119">
    <property type="entry name" value="TRANSMEMBRANE PROTEIN 144"/>
    <property type="match status" value="1"/>
</dbReference>
<feature type="transmembrane region" description="Helical" evidence="6">
    <location>
        <begin position="286"/>
        <end position="310"/>
    </location>
</feature>
<keyword evidence="4 6" id="KW-1133">Transmembrane helix</keyword>
<reference evidence="8" key="3">
    <citation type="submission" date="2025-09" db="UniProtKB">
        <authorList>
            <consortium name="Ensembl"/>
        </authorList>
    </citation>
    <scope>IDENTIFICATION</scope>
</reference>
<dbReference type="GeneTree" id="ENSGT00390000012574"/>
<dbReference type="InterPro" id="IPR010651">
    <property type="entry name" value="Sugar_transport"/>
</dbReference>
<feature type="transmembrane region" description="Helical" evidence="6">
    <location>
        <begin position="55"/>
        <end position="74"/>
    </location>
</feature>
<evidence type="ECO:0000313" key="8">
    <source>
        <dbReference type="Ensembl" id="ENSCSEP00000006003.1"/>
    </source>
</evidence>
<keyword evidence="7" id="KW-0732">Signal</keyword>
<reference evidence="8 9" key="1">
    <citation type="journal article" date="2014" name="Nat. Genet.">
        <title>Whole-genome sequence of a flatfish provides insights into ZW sex chromosome evolution and adaptation to a benthic lifestyle.</title>
        <authorList>
            <person name="Chen S."/>
            <person name="Zhang G."/>
            <person name="Shao C."/>
            <person name="Huang Q."/>
            <person name="Liu G."/>
            <person name="Zhang P."/>
            <person name="Song W."/>
            <person name="An N."/>
            <person name="Chalopin D."/>
            <person name="Volff J.N."/>
            <person name="Hong Y."/>
            <person name="Li Q."/>
            <person name="Sha Z."/>
            <person name="Zhou H."/>
            <person name="Xie M."/>
            <person name="Yu Q."/>
            <person name="Liu Y."/>
            <person name="Xiang H."/>
            <person name="Wang N."/>
            <person name="Wu K."/>
            <person name="Yang C."/>
            <person name="Zhou Q."/>
            <person name="Liao X."/>
            <person name="Yang L."/>
            <person name="Hu Q."/>
            <person name="Zhang J."/>
            <person name="Meng L."/>
            <person name="Jin L."/>
            <person name="Tian Y."/>
            <person name="Lian J."/>
            <person name="Yang J."/>
            <person name="Miao G."/>
            <person name="Liu S."/>
            <person name="Liang Z."/>
            <person name="Yan F."/>
            <person name="Li Y."/>
            <person name="Sun B."/>
            <person name="Zhang H."/>
            <person name="Zhang J."/>
            <person name="Zhu Y."/>
            <person name="Du M."/>
            <person name="Zhao Y."/>
            <person name="Schartl M."/>
            <person name="Tang Q."/>
            <person name="Wang J."/>
        </authorList>
    </citation>
    <scope>NUCLEOTIDE SEQUENCE</scope>
</reference>
<organism evidence="8 9">
    <name type="scientific">Cynoglossus semilaevis</name>
    <name type="common">Tongue sole</name>
    <dbReference type="NCBI Taxonomy" id="244447"/>
    <lineage>
        <taxon>Eukaryota</taxon>
        <taxon>Metazoa</taxon>
        <taxon>Chordata</taxon>
        <taxon>Craniata</taxon>
        <taxon>Vertebrata</taxon>
        <taxon>Euteleostomi</taxon>
        <taxon>Actinopterygii</taxon>
        <taxon>Neopterygii</taxon>
        <taxon>Teleostei</taxon>
        <taxon>Neoteleostei</taxon>
        <taxon>Acanthomorphata</taxon>
        <taxon>Carangaria</taxon>
        <taxon>Pleuronectiformes</taxon>
        <taxon>Pleuronectoidei</taxon>
        <taxon>Cynoglossidae</taxon>
        <taxon>Cynoglossinae</taxon>
        <taxon>Cynoglossus</taxon>
    </lineage>
</organism>
<sequence length="423" mass="46570">MLRGECRSWLLVVASVLLLGYHSCAHSVQPGATVLHHAAVETIDLNFNSTNMTDFVYAISANVVAIVLYGSTFVPVKKIEMGDGMFFQWVFCAAVWVVSKIGDVILQSPKFYPLAMISGALWATGNLAVVVIVKAIGLSLGTLIWGSFSLLMGWASSRFGWFENTAQEVSKPILNYCGAALCLLSGLIVFFVKADVELHPNDESIPLLIDRVSQLLVDHFKPDFYSKIKSGSKMCSTVSSSLALFSSVPLPPPPPHTHTQRIHSGSYGPRSSEFWIDVIGPKMRRFIGCTLAIISGLLFGCTFTPISYIKSRSSCEDSVYYGASNYELDYVYAENCGIFLTSTVYFVIYCAAMRNRPRVYSRVVLPGLGERPHLLCGHLCGPHRLCAHRDLKALMLQELVNQEHLMLPPSFPSAHSENVLGIE</sequence>
<reference evidence="8" key="2">
    <citation type="submission" date="2025-08" db="UniProtKB">
        <authorList>
            <consortium name="Ensembl"/>
        </authorList>
    </citation>
    <scope>IDENTIFICATION</scope>
</reference>
<dbReference type="FunCoup" id="A0A3P8US29">
    <property type="interactions" value="2"/>
</dbReference>
<dbReference type="STRING" id="244447.ENSCSEP00000006003"/>
<keyword evidence="5 6" id="KW-0472">Membrane</keyword>
<evidence type="ECO:0000256" key="1">
    <source>
        <dbReference type="ARBA" id="ARBA00004141"/>
    </source>
</evidence>
<dbReference type="GO" id="GO:0015144">
    <property type="term" value="F:carbohydrate transmembrane transporter activity"/>
    <property type="evidence" value="ECO:0007669"/>
    <property type="project" value="InterPro"/>
</dbReference>
<evidence type="ECO:0000256" key="2">
    <source>
        <dbReference type="ARBA" id="ARBA00005731"/>
    </source>
</evidence>
<proteinExistence type="inferred from homology"/>